<protein>
    <submittedName>
        <fullName evidence="1">Uncharacterized protein</fullName>
    </submittedName>
</protein>
<dbReference type="AlphaFoldDB" id="A0A4C1VWR1"/>
<evidence type="ECO:0000313" key="1">
    <source>
        <dbReference type="EMBL" id="GBP42277.1"/>
    </source>
</evidence>
<dbReference type="Proteomes" id="UP000299102">
    <property type="component" value="Unassembled WGS sequence"/>
</dbReference>
<proteinExistence type="predicted"/>
<organism evidence="1 2">
    <name type="scientific">Eumeta variegata</name>
    <name type="common">Bagworm moth</name>
    <name type="synonym">Eumeta japonica</name>
    <dbReference type="NCBI Taxonomy" id="151549"/>
    <lineage>
        <taxon>Eukaryota</taxon>
        <taxon>Metazoa</taxon>
        <taxon>Ecdysozoa</taxon>
        <taxon>Arthropoda</taxon>
        <taxon>Hexapoda</taxon>
        <taxon>Insecta</taxon>
        <taxon>Pterygota</taxon>
        <taxon>Neoptera</taxon>
        <taxon>Endopterygota</taxon>
        <taxon>Lepidoptera</taxon>
        <taxon>Glossata</taxon>
        <taxon>Ditrysia</taxon>
        <taxon>Tineoidea</taxon>
        <taxon>Psychidae</taxon>
        <taxon>Oiketicinae</taxon>
        <taxon>Eumeta</taxon>
    </lineage>
</organism>
<accession>A0A4C1VWR1</accession>
<comment type="caution">
    <text evidence="1">The sequence shown here is derived from an EMBL/GenBank/DDBJ whole genome shotgun (WGS) entry which is preliminary data.</text>
</comment>
<keyword evidence="2" id="KW-1185">Reference proteome</keyword>
<name>A0A4C1VWR1_EUMVA</name>
<gene>
    <name evidence="1" type="ORF">EVAR_16373_1</name>
</gene>
<evidence type="ECO:0000313" key="2">
    <source>
        <dbReference type="Proteomes" id="UP000299102"/>
    </source>
</evidence>
<reference evidence="1 2" key="1">
    <citation type="journal article" date="2019" name="Commun. Biol.">
        <title>The bagworm genome reveals a unique fibroin gene that provides high tensile strength.</title>
        <authorList>
            <person name="Kono N."/>
            <person name="Nakamura H."/>
            <person name="Ohtoshi R."/>
            <person name="Tomita M."/>
            <person name="Numata K."/>
            <person name="Arakawa K."/>
        </authorList>
    </citation>
    <scope>NUCLEOTIDE SEQUENCE [LARGE SCALE GENOMIC DNA]</scope>
</reference>
<sequence>MASKDNDFALAKVSRTPRRRRVASPASPKLNSILGRRQTYYTYAPLRAANATLYGALKCRAIGNPTLREEGSSKPGNVLPGAVSEIILFICPYLFGSCATPDGVVRRRGGERDATAYWEILPSDPRPYK</sequence>
<dbReference type="EMBL" id="BGZK01000415">
    <property type="protein sequence ID" value="GBP42277.1"/>
    <property type="molecule type" value="Genomic_DNA"/>
</dbReference>